<dbReference type="InterPro" id="IPR013783">
    <property type="entry name" value="Ig-like_fold"/>
</dbReference>
<dbReference type="KEGG" id="hanx:ABSL23_14540"/>
<evidence type="ECO:0000313" key="2">
    <source>
        <dbReference type="EMBL" id="XCF16445.1"/>
    </source>
</evidence>
<accession>A0AAU8CC58</accession>
<evidence type="ECO:0000256" key="1">
    <source>
        <dbReference type="SAM" id="MobiDB-lite"/>
    </source>
</evidence>
<feature type="region of interest" description="Disordered" evidence="1">
    <location>
        <begin position="255"/>
        <end position="283"/>
    </location>
</feature>
<sequence>MGGATVPYRDLSVVVQAGGASDRVATESVGGERSLAPGETWRPSLAVDASAGDVVSVYAVHETSGELLFEDERRVAGDDDALSASLSVDSAAIETPGSTTLTATANHSGGESATFEWAVVDGGAYASLSANTGDRVTLAASSVTTTQTVTVRVTAAAGDQSTTRTVDVTLTPAPDTDAPAVTVLASSRSPESMLVAVSSDERLASLTVDVDGPDDETLALADFSRRGDGPGFVYERALDDVAAGTYEVTVERAADDAGNDGAGSRDFVDVEAADEDENEEADDGEWFREWFRDWLDDWAGGWFDWESDTWRDWFDDGE</sequence>
<protein>
    <recommendedName>
        <fullName evidence="3">PKD domain-containing protein</fullName>
    </recommendedName>
</protein>
<dbReference type="EMBL" id="CP159204">
    <property type="protein sequence ID" value="XCF16445.1"/>
    <property type="molecule type" value="Genomic_DNA"/>
</dbReference>
<dbReference type="RefSeq" id="WP_353634265.1">
    <property type="nucleotide sequence ID" value="NZ_CP159204.1"/>
</dbReference>
<gene>
    <name evidence="2" type="ORF">ABSL23_14540</name>
</gene>
<name>A0AAU8CC58_9EURY</name>
<proteinExistence type="predicted"/>
<reference evidence="2" key="1">
    <citation type="submission" date="2024-06" db="EMBL/GenBank/DDBJ databases">
        <title>Genome Sequence of an extremely halophilic archaeon isolated from Permian era halite, Salado Formation, Carlsbad, New Mexico: Halobacterium sp. strain NMX12-1.</title>
        <authorList>
            <person name="Sotoa L."/>
            <person name="DasSarma P."/>
            <person name="Anton B.P."/>
            <person name="Vincze T."/>
            <person name="Verma I."/>
            <person name="Eralp B."/>
            <person name="Powers D.W."/>
            <person name="Dozier B.L."/>
            <person name="Roberts R.J."/>
            <person name="DasSarma S."/>
        </authorList>
    </citation>
    <scope>NUCLEOTIDE SEQUENCE</scope>
    <source>
        <strain evidence="2">NMX12-1</strain>
    </source>
</reference>
<organism evidence="2">
    <name type="scientific">Halobacterium sp. NMX12-1</name>
    <dbReference type="NCBI Taxonomy" id="3166650"/>
    <lineage>
        <taxon>Archaea</taxon>
        <taxon>Methanobacteriati</taxon>
        <taxon>Methanobacteriota</taxon>
        <taxon>Stenosarchaea group</taxon>
        <taxon>Halobacteria</taxon>
        <taxon>Halobacteriales</taxon>
        <taxon>Halobacteriaceae</taxon>
        <taxon>Halobacterium</taxon>
    </lineage>
</organism>
<dbReference type="Gene3D" id="2.60.40.10">
    <property type="entry name" value="Immunoglobulins"/>
    <property type="match status" value="1"/>
</dbReference>
<feature type="compositionally biased region" description="Acidic residues" evidence="1">
    <location>
        <begin position="269"/>
        <end position="283"/>
    </location>
</feature>
<dbReference type="AlphaFoldDB" id="A0AAU8CC58"/>
<evidence type="ECO:0008006" key="3">
    <source>
        <dbReference type="Google" id="ProtNLM"/>
    </source>
</evidence>
<dbReference type="GeneID" id="91110390"/>